<sequence length="64" mass="7358">MFSLSDMRTLHFWMYGNDEGALGRRDTSEEAANLNLACFSSTSWSYNLQSTWYLANKALKQSIK</sequence>
<keyword evidence="2" id="KW-1185">Reference proteome</keyword>
<proteinExistence type="predicted"/>
<accession>E9GGA5</accession>
<organism evidence="1 2">
    <name type="scientific">Daphnia pulex</name>
    <name type="common">Water flea</name>
    <dbReference type="NCBI Taxonomy" id="6669"/>
    <lineage>
        <taxon>Eukaryota</taxon>
        <taxon>Metazoa</taxon>
        <taxon>Ecdysozoa</taxon>
        <taxon>Arthropoda</taxon>
        <taxon>Crustacea</taxon>
        <taxon>Branchiopoda</taxon>
        <taxon>Diplostraca</taxon>
        <taxon>Cladocera</taxon>
        <taxon>Anomopoda</taxon>
        <taxon>Daphniidae</taxon>
        <taxon>Daphnia</taxon>
    </lineage>
</organism>
<dbReference type="EMBL" id="GL732543">
    <property type="protein sequence ID" value="EFX81530.1"/>
    <property type="molecule type" value="Genomic_DNA"/>
</dbReference>
<gene>
    <name evidence="1" type="ORF">DAPPUDRAFT_242284</name>
</gene>
<name>E9GGA5_DAPPU</name>
<dbReference type="HOGENOM" id="CLU_2869831_0_0_1"/>
<protein>
    <submittedName>
        <fullName evidence="1">Uncharacterized protein</fullName>
    </submittedName>
</protein>
<evidence type="ECO:0000313" key="2">
    <source>
        <dbReference type="Proteomes" id="UP000000305"/>
    </source>
</evidence>
<dbReference type="InParanoid" id="E9GGA5"/>
<dbReference type="AlphaFoldDB" id="E9GGA5"/>
<dbReference type="Proteomes" id="UP000000305">
    <property type="component" value="Unassembled WGS sequence"/>
</dbReference>
<evidence type="ECO:0000313" key="1">
    <source>
        <dbReference type="EMBL" id="EFX81530.1"/>
    </source>
</evidence>
<dbReference type="KEGG" id="dpx:DAPPUDRAFT_242284"/>
<reference evidence="1 2" key="1">
    <citation type="journal article" date="2011" name="Science">
        <title>The ecoresponsive genome of Daphnia pulex.</title>
        <authorList>
            <person name="Colbourne J.K."/>
            <person name="Pfrender M.E."/>
            <person name="Gilbert D."/>
            <person name="Thomas W.K."/>
            <person name="Tucker A."/>
            <person name="Oakley T.H."/>
            <person name="Tokishita S."/>
            <person name="Aerts A."/>
            <person name="Arnold G.J."/>
            <person name="Basu M.K."/>
            <person name="Bauer D.J."/>
            <person name="Caceres C.E."/>
            <person name="Carmel L."/>
            <person name="Casola C."/>
            <person name="Choi J.H."/>
            <person name="Detter J.C."/>
            <person name="Dong Q."/>
            <person name="Dusheyko S."/>
            <person name="Eads B.D."/>
            <person name="Frohlich T."/>
            <person name="Geiler-Samerotte K.A."/>
            <person name="Gerlach D."/>
            <person name="Hatcher P."/>
            <person name="Jogdeo S."/>
            <person name="Krijgsveld J."/>
            <person name="Kriventseva E.V."/>
            <person name="Kultz D."/>
            <person name="Laforsch C."/>
            <person name="Lindquist E."/>
            <person name="Lopez J."/>
            <person name="Manak J.R."/>
            <person name="Muller J."/>
            <person name="Pangilinan J."/>
            <person name="Patwardhan R.P."/>
            <person name="Pitluck S."/>
            <person name="Pritham E.J."/>
            <person name="Rechtsteiner A."/>
            <person name="Rho M."/>
            <person name="Rogozin I.B."/>
            <person name="Sakarya O."/>
            <person name="Salamov A."/>
            <person name="Schaack S."/>
            <person name="Shapiro H."/>
            <person name="Shiga Y."/>
            <person name="Skalitzky C."/>
            <person name="Smith Z."/>
            <person name="Souvorov A."/>
            <person name="Sung W."/>
            <person name="Tang Z."/>
            <person name="Tsuchiya D."/>
            <person name="Tu H."/>
            <person name="Vos H."/>
            <person name="Wang M."/>
            <person name="Wolf Y.I."/>
            <person name="Yamagata H."/>
            <person name="Yamada T."/>
            <person name="Ye Y."/>
            <person name="Shaw J.R."/>
            <person name="Andrews J."/>
            <person name="Crease T.J."/>
            <person name="Tang H."/>
            <person name="Lucas S.M."/>
            <person name="Robertson H.M."/>
            <person name="Bork P."/>
            <person name="Koonin E.V."/>
            <person name="Zdobnov E.M."/>
            <person name="Grigoriev I.V."/>
            <person name="Lynch M."/>
            <person name="Boore J.L."/>
        </authorList>
    </citation>
    <scope>NUCLEOTIDE SEQUENCE [LARGE SCALE GENOMIC DNA]</scope>
</reference>